<evidence type="ECO:0000313" key="1">
    <source>
        <dbReference type="EMBL" id="KAK9708981.1"/>
    </source>
</evidence>
<protein>
    <submittedName>
        <fullName evidence="1">Uncharacterized protein</fullName>
    </submittedName>
</protein>
<accession>A0ABR2VX94</accession>
<reference evidence="1 2" key="1">
    <citation type="submission" date="2023-04" db="EMBL/GenBank/DDBJ databases">
        <title>Genome of Basidiobolus ranarum AG-B5.</title>
        <authorList>
            <person name="Stajich J.E."/>
            <person name="Carter-House D."/>
            <person name="Gryganskyi A."/>
        </authorList>
    </citation>
    <scope>NUCLEOTIDE SEQUENCE [LARGE SCALE GENOMIC DNA]</scope>
    <source>
        <strain evidence="1 2">AG-B5</strain>
    </source>
</reference>
<comment type="caution">
    <text evidence="1">The sequence shown here is derived from an EMBL/GenBank/DDBJ whole genome shotgun (WGS) entry which is preliminary data.</text>
</comment>
<dbReference type="Proteomes" id="UP001479436">
    <property type="component" value="Unassembled WGS sequence"/>
</dbReference>
<evidence type="ECO:0000313" key="2">
    <source>
        <dbReference type="Proteomes" id="UP001479436"/>
    </source>
</evidence>
<proteinExistence type="predicted"/>
<sequence>MSMLAWINEQVFGGNKDISVADDCLSDDWVILPSSTIHWGSHKSRNPKSRADRMLFSPHSQHRIGRDITRSYLPSITDRDNLIKKLQNRESGHRLHWTSKTS</sequence>
<organism evidence="1 2">
    <name type="scientific">Basidiobolus ranarum</name>
    <dbReference type="NCBI Taxonomy" id="34480"/>
    <lineage>
        <taxon>Eukaryota</taxon>
        <taxon>Fungi</taxon>
        <taxon>Fungi incertae sedis</taxon>
        <taxon>Zoopagomycota</taxon>
        <taxon>Entomophthoromycotina</taxon>
        <taxon>Basidiobolomycetes</taxon>
        <taxon>Basidiobolales</taxon>
        <taxon>Basidiobolaceae</taxon>
        <taxon>Basidiobolus</taxon>
    </lineage>
</organism>
<keyword evidence="2" id="KW-1185">Reference proteome</keyword>
<dbReference type="EMBL" id="JASJQH010007441">
    <property type="protein sequence ID" value="KAK9708981.1"/>
    <property type="molecule type" value="Genomic_DNA"/>
</dbReference>
<gene>
    <name evidence="1" type="ORF">K7432_009308</name>
</gene>
<name>A0ABR2VX94_9FUNG</name>